<name>A0A378LPN6_9GAMM</name>
<proteinExistence type="predicted"/>
<dbReference type="Proteomes" id="UP000255297">
    <property type="component" value="Unassembled WGS sequence"/>
</dbReference>
<dbReference type="EMBL" id="UGPB01000001">
    <property type="protein sequence ID" value="STY28330.1"/>
    <property type="molecule type" value="Genomic_DNA"/>
</dbReference>
<dbReference type="InterPro" id="IPR018763">
    <property type="entry name" value="DUF2334"/>
</dbReference>
<evidence type="ECO:0000313" key="3">
    <source>
        <dbReference type="Proteomes" id="UP000255297"/>
    </source>
</evidence>
<protein>
    <submittedName>
        <fullName evidence="2">Uncharacterized protein conserved in bacteria</fullName>
    </submittedName>
</protein>
<feature type="chain" id="PRO_5016953590" evidence="1">
    <location>
        <begin position="23"/>
        <end position="598"/>
    </location>
</feature>
<organism evidence="2 3">
    <name type="scientific">Legionella wadsworthii</name>
    <dbReference type="NCBI Taxonomy" id="28088"/>
    <lineage>
        <taxon>Bacteria</taxon>
        <taxon>Pseudomonadati</taxon>
        <taxon>Pseudomonadota</taxon>
        <taxon>Gammaproteobacteria</taxon>
        <taxon>Legionellales</taxon>
        <taxon>Legionellaceae</taxon>
        <taxon>Legionella</taxon>
    </lineage>
</organism>
<dbReference type="RefSeq" id="WP_031562717.1">
    <property type="nucleotide sequence ID" value="NZ_CAAAIS010000002.1"/>
</dbReference>
<gene>
    <name evidence="2" type="ORF">NCTC11532_00500</name>
</gene>
<dbReference type="AlphaFoldDB" id="A0A378LPN6"/>
<keyword evidence="3" id="KW-1185">Reference proteome</keyword>
<dbReference type="STRING" id="1122170.GCA_000701265_02177"/>
<feature type="signal peptide" evidence="1">
    <location>
        <begin position="1"/>
        <end position="22"/>
    </location>
</feature>
<accession>A0A378LPN6</accession>
<dbReference type="OrthoDB" id="2339428at2"/>
<evidence type="ECO:0000256" key="1">
    <source>
        <dbReference type="SAM" id="SignalP"/>
    </source>
</evidence>
<dbReference type="Pfam" id="PF10096">
    <property type="entry name" value="DUF2334"/>
    <property type="match status" value="1"/>
</dbReference>
<keyword evidence="1" id="KW-0732">Signal</keyword>
<evidence type="ECO:0000313" key="2">
    <source>
        <dbReference type="EMBL" id="STY28330.1"/>
    </source>
</evidence>
<reference evidence="2 3" key="1">
    <citation type="submission" date="2018-06" db="EMBL/GenBank/DDBJ databases">
        <authorList>
            <consortium name="Pathogen Informatics"/>
            <person name="Doyle S."/>
        </authorList>
    </citation>
    <scope>NUCLEOTIDE SEQUENCE [LARGE SCALE GENOMIC DNA]</scope>
    <source>
        <strain evidence="2 3">NCTC11532</strain>
    </source>
</reference>
<sequence length="598" mass="68653">MKLIAQLTHLPLGILVSVASWAADTKCINIYYDQVPNSKPVYIESRLDAINLQNLLGHFPQYQQYVSPIHLYKKNEINRCQATFYVGSYYSADKFIPKSFYEDFAATDKSVVWMNYNVWGLGDDNLEKLWNVTFDKSYDIDERSFDANKLPGYYKFFTYKGETFEKFGAYDKDHKQFLAASEIIGLQPIDEQTNQYVVSWAIHSVNKSKLPYILHHKNWWYVADIPFGYITESDRYQIFADILFDVLNEQPEDNGKHYALVRVEDVSAATNLSFIKTLANMFARLKTPYAISLIPIYSDPLRVYNQGHYVAMNRRPWFIDALKYSVSRGANILMHGVTHQFGSIKNPYSGVTAEDYEFWDKVNNGPIPGDSVNFILPRLEKGAALIQDAGLTISAWLTPHYEASALDIALFGDLFVWSVGRGSYWVSKICHLNPLPIDLTLDQGKINAATNNQRRQALGSFKITTDNSDYINAAHFPYVIYGDYYNVRLIPENLNYVALFAEKEKSLYTIDTILQNAKRNKVLRDAWASFYIHPILLWPKEKGGLGNSEGDTSEIERLIKGIQDLGYEFVDLKDWQTSHFKPKRPEPIELEPILGQCD</sequence>